<proteinExistence type="predicted"/>
<dbReference type="InterPro" id="IPR007539">
    <property type="entry name" value="DUF551"/>
</dbReference>
<name>A0A0F9RCX8_9ZZZZ</name>
<evidence type="ECO:0000259" key="2">
    <source>
        <dbReference type="Pfam" id="PF04448"/>
    </source>
</evidence>
<sequence length="201" mass="22098">MMSELTKHLEWAKKYLWDSRNPKLGHANACLDAALAEAEKLEKDNDAQKKSLEASAIALNTQVAEIEQLQAKLDAISDLCENCTTLGDAQYIASGQGKTSTDDGCDKCMVDERDKIIEQLQAKLDKLRWIPVSEGLPENIATVWVLLKAEATGILSPGMGFYGEDDEGMGWDILGPTILHEVTHWMPIILPDKEEAGDAQS</sequence>
<organism evidence="3">
    <name type="scientific">marine sediment metagenome</name>
    <dbReference type="NCBI Taxonomy" id="412755"/>
    <lineage>
        <taxon>unclassified sequences</taxon>
        <taxon>metagenomes</taxon>
        <taxon>ecological metagenomes</taxon>
    </lineage>
</organism>
<gene>
    <name evidence="3" type="ORF">LCGC14_0664330</name>
</gene>
<reference evidence="3" key="1">
    <citation type="journal article" date="2015" name="Nature">
        <title>Complex archaea that bridge the gap between prokaryotes and eukaryotes.</title>
        <authorList>
            <person name="Spang A."/>
            <person name="Saw J.H."/>
            <person name="Jorgensen S.L."/>
            <person name="Zaremba-Niedzwiedzka K."/>
            <person name="Martijn J."/>
            <person name="Lind A.E."/>
            <person name="van Eijk R."/>
            <person name="Schleper C."/>
            <person name="Guy L."/>
            <person name="Ettema T.J."/>
        </authorList>
    </citation>
    <scope>NUCLEOTIDE SEQUENCE</scope>
</reference>
<feature type="domain" description="DUF551" evidence="2">
    <location>
        <begin position="129"/>
        <end position="188"/>
    </location>
</feature>
<dbReference type="AlphaFoldDB" id="A0A0F9RCX8"/>
<evidence type="ECO:0000256" key="1">
    <source>
        <dbReference type="SAM" id="Coils"/>
    </source>
</evidence>
<keyword evidence="1" id="KW-0175">Coiled coil</keyword>
<dbReference type="Pfam" id="PF04448">
    <property type="entry name" value="DUF551"/>
    <property type="match status" value="1"/>
</dbReference>
<dbReference type="EMBL" id="LAZR01001283">
    <property type="protein sequence ID" value="KKN47327.1"/>
    <property type="molecule type" value="Genomic_DNA"/>
</dbReference>
<protein>
    <recommendedName>
        <fullName evidence="2">DUF551 domain-containing protein</fullName>
    </recommendedName>
</protein>
<accession>A0A0F9RCX8</accession>
<comment type="caution">
    <text evidence="3">The sequence shown here is derived from an EMBL/GenBank/DDBJ whole genome shotgun (WGS) entry which is preliminary data.</text>
</comment>
<evidence type="ECO:0000313" key="3">
    <source>
        <dbReference type="EMBL" id="KKN47327.1"/>
    </source>
</evidence>
<feature type="coiled-coil region" evidence="1">
    <location>
        <begin position="31"/>
        <end position="79"/>
    </location>
</feature>